<name>D4MXY7_ANAHA</name>
<gene>
    <name evidence="1" type="ORF">CL2_04050</name>
    <name evidence="2" type="ORF">ERS852425_00755</name>
    <name evidence="3" type="ORF">ERS852520_02727</name>
</gene>
<organism evidence="1 4">
    <name type="scientific">Anaerostipes hadrus</name>
    <dbReference type="NCBI Taxonomy" id="649756"/>
    <lineage>
        <taxon>Bacteria</taxon>
        <taxon>Bacillati</taxon>
        <taxon>Bacillota</taxon>
        <taxon>Clostridia</taxon>
        <taxon>Lachnospirales</taxon>
        <taxon>Lachnospiraceae</taxon>
        <taxon>Anaerostipes</taxon>
    </lineage>
</organism>
<dbReference type="AlphaFoldDB" id="D4MXY7"/>
<dbReference type="Proteomes" id="UP000095564">
    <property type="component" value="Unassembled WGS sequence"/>
</dbReference>
<reference evidence="1 4" key="1">
    <citation type="submission" date="2010-03" db="EMBL/GenBank/DDBJ databases">
        <title>The genome sequence of Clostridiales sp. SSC/2.</title>
        <authorList>
            <consortium name="metaHIT consortium -- http://www.metahit.eu/"/>
            <person name="Pajon A."/>
            <person name="Turner K."/>
            <person name="Parkhill J."/>
            <person name="Duncan S."/>
            <person name="Flint H."/>
        </authorList>
    </citation>
    <scope>NUCLEOTIDE SEQUENCE [LARGE SCALE GENOMIC DNA]</scope>
    <source>
        <strain evidence="1 4">SSC/2</strain>
    </source>
</reference>
<dbReference type="OrthoDB" id="1649094at2"/>
<dbReference type="EMBL" id="FP929061">
    <property type="protein sequence ID" value="CBL37482.1"/>
    <property type="molecule type" value="Genomic_DNA"/>
</dbReference>
<evidence type="ECO:0000313" key="4">
    <source>
        <dbReference type="Proteomes" id="UP000008960"/>
    </source>
</evidence>
<evidence type="ECO:0000313" key="1">
    <source>
        <dbReference type="EMBL" id="CBL37482.1"/>
    </source>
</evidence>
<dbReference type="KEGG" id="bprl:CL2_04050"/>
<accession>D4MXY7</accession>
<reference evidence="1 4" key="2">
    <citation type="submission" date="2010-03" db="EMBL/GenBank/DDBJ databases">
        <authorList>
            <person name="Pajon A."/>
        </authorList>
    </citation>
    <scope>NUCLEOTIDE SEQUENCE [LARGE SCALE GENOMIC DNA]</scope>
    <source>
        <strain evidence="1 4">SSC/2</strain>
    </source>
</reference>
<dbReference type="Proteomes" id="UP000008960">
    <property type="component" value="Chromosome"/>
</dbReference>
<dbReference type="EMBL" id="CZAU01000032">
    <property type="protein sequence ID" value="CUP98414.1"/>
    <property type="molecule type" value="Genomic_DNA"/>
</dbReference>
<dbReference type="Proteomes" id="UP000095598">
    <property type="component" value="Unassembled WGS sequence"/>
</dbReference>
<dbReference type="PATRIC" id="fig|245018.3.peg.591"/>
<evidence type="ECO:0000313" key="6">
    <source>
        <dbReference type="Proteomes" id="UP000095598"/>
    </source>
</evidence>
<dbReference type="Pfam" id="PF19615">
    <property type="entry name" value="DUF6120"/>
    <property type="match status" value="1"/>
</dbReference>
<dbReference type="EMBL" id="CYXT01000003">
    <property type="protein sequence ID" value="CUM80828.1"/>
    <property type="molecule type" value="Genomic_DNA"/>
</dbReference>
<dbReference type="RefSeq" id="WP_008393777.1">
    <property type="nucleotide sequence ID" value="NC_021016.1"/>
</dbReference>
<protein>
    <submittedName>
        <fullName evidence="1">Uncharacterized protein</fullName>
    </submittedName>
</protein>
<dbReference type="InterPro" id="IPR046123">
    <property type="entry name" value="DUF6120"/>
</dbReference>
<sequence length="80" mass="9702">MTITRKYIRQCRTLFPVYGNSERTFLNRLKVQINEHLDLFPDLSYEELVKQFGTPKEVIMEYYANADDDYLLKKLMYQKN</sequence>
<evidence type="ECO:0000313" key="2">
    <source>
        <dbReference type="EMBL" id="CUM80828.1"/>
    </source>
</evidence>
<evidence type="ECO:0000313" key="5">
    <source>
        <dbReference type="Proteomes" id="UP000095564"/>
    </source>
</evidence>
<proteinExistence type="predicted"/>
<reference evidence="5 6" key="3">
    <citation type="submission" date="2015-09" db="EMBL/GenBank/DDBJ databases">
        <authorList>
            <consortium name="Pathogen Informatics"/>
        </authorList>
    </citation>
    <scope>NUCLEOTIDE SEQUENCE [LARGE SCALE GENOMIC DNA]</scope>
    <source>
        <strain evidence="2 6">2789STDY5608868</strain>
        <strain evidence="3 5">2789STDY5834908</strain>
    </source>
</reference>
<evidence type="ECO:0000313" key="3">
    <source>
        <dbReference type="EMBL" id="CUP98414.1"/>
    </source>
</evidence>